<dbReference type="Pfam" id="PF01546">
    <property type="entry name" value="Peptidase_M20"/>
    <property type="match status" value="1"/>
</dbReference>
<dbReference type="SUPFAM" id="SSF55031">
    <property type="entry name" value="Bacterial exopeptidase dimerisation domain"/>
    <property type="match status" value="1"/>
</dbReference>
<dbReference type="EC" id="3.-.-.-" evidence="4"/>
<dbReference type="SUPFAM" id="SSF53187">
    <property type="entry name" value="Zn-dependent exopeptidases"/>
    <property type="match status" value="1"/>
</dbReference>
<dbReference type="PATRIC" id="fig|1705409.3.peg.1129"/>
<proteinExistence type="predicted"/>
<evidence type="ECO:0000313" key="5">
    <source>
        <dbReference type="Proteomes" id="UP000075398"/>
    </source>
</evidence>
<reference evidence="4 5" key="1">
    <citation type="journal article" date="2016" name="ISME J.">
        <title>Chasing the elusive Euryarchaeota class WSA2: genomes reveal a uniquely fastidious methyl-reducing methanogen.</title>
        <authorList>
            <person name="Nobu M.K."/>
            <person name="Narihiro T."/>
            <person name="Kuroda K."/>
            <person name="Mei R."/>
            <person name="Liu W.T."/>
        </authorList>
    </citation>
    <scope>NUCLEOTIDE SEQUENCE [LARGE SCALE GENOMIC DNA]</scope>
    <source>
        <strain evidence="4">U1lsi0528_Bin055</strain>
    </source>
</reference>
<dbReference type="InterPro" id="IPR036264">
    <property type="entry name" value="Bact_exopeptidase_dim_dom"/>
</dbReference>
<organism evidence="4 5">
    <name type="scientific">Candidatus Methanofastidiosum methylothiophilum</name>
    <dbReference type="NCBI Taxonomy" id="1705564"/>
    <lineage>
        <taxon>Archaea</taxon>
        <taxon>Methanobacteriati</taxon>
        <taxon>Methanobacteriota</taxon>
        <taxon>Stenosarchaea group</taxon>
        <taxon>Candidatus Methanofastidiosia</taxon>
        <taxon>Candidatus Methanofastidiosales</taxon>
        <taxon>Candidatus Methanofastidiosaceae</taxon>
        <taxon>Candidatus Methanofastidiosum</taxon>
    </lineage>
</organism>
<feature type="domain" description="Peptidase M20 dimerisation" evidence="3">
    <location>
        <begin position="221"/>
        <end position="329"/>
    </location>
</feature>
<evidence type="ECO:0000313" key="4">
    <source>
        <dbReference type="EMBL" id="KYC51913.1"/>
    </source>
</evidence>
<comment type="caution">
    <text evidence="4">The sequence shown here is derived from an EMBL/GenBank/DDBJ whole genome shotgun (WGS) entry which is preliminary data.</text>
</comment>
<gene>
    <name evidence="4" type="ORF">AMQ22_01094</name>
</gene>
<dbReference type="EMBL" id="LNGC01000041">
    <property type="protein sequence ID" value="KYC51913.1"/>
    <property type="molecule type" value="Genomic_DNA"/>
</dbReference>
<sequence length="452" mass="50502">MIQKDLYQTQSSTISLHNIPADEIKKLTNELKDSSVEFCRKLIKTPSISGNEKAVADLYLEEMKKIGYDEYFRDEWGNVVGLIRGTEDGSTIMYNSHLDHVDPGDLSEWMGYDPYGAEIDFVEMENQDCTEKETAQVIHGRAASDVKGGGATQIYAGALLLKLRKMGYKFKGNFMFTGVVLEEPAEMLGMIKLIDETLPKRGLCYDGVVSSEATALKLYLGHRGRVEIKITVHGRTSHGSAPWLGINAVNKATKLIERVESDLVPCFPKDKNLGSSSIALTIIDCTPGALCIVPDRCHVIYDRRFIPGETPESCLKEIQDLVDRLSKEDPEFKATVEISTQTRTSYTGKSAKVPNMKEAWKIDIGHPFVYAASTALKCVEQPVKYGYWDFGTDLSKICGTDKKPAIGYSPMQEQYCHRPIDKVRVDYMEKSIAGNAAIFLSLIELPKEYFKL</sequence>
<keyword evidence="2 4" id="KW-0378">Hydrolase</keyword>
<evidence type="ECO:0000256" key="2">
    <source>
        <dbReference type="ARBA" id="ARBA00022801"/>
    </source>
</evidence>
<evidence type="ECO:0000259" key="3">
    <source>
        <dbReference type="Pfam" id="PF07687"/>
    </source>
</evidence>
<dbReference type="InterPro" id="IPR002933">
    <property type="entry name" value="Peptidase_M20"/>
</dbReference>
<protein>
    <submittedName>
        <fullName evidence="4">Putative metallohydrolase</fullName>
        <ecNumber evidence="4">3.-.-.-</ecNumber>
    </submittedName>
</protein>
<keyword evidence="1" id="KW-0479">Metal-binding</keyword>
<dbReference type="GO" id="GO:0046872">
    <property type="term" value="F:metal ion binding"/>
    <property type="evidence" value="ECO:0007669"/>
    <property type="project" value="UniProtKB-KW"/>
</dbReference>
<dbReference type="InterPro" id="IPR011650">
    <property type="entry name" value="Peptidase_M20_dimer"/>
</dbReference>
<dbReference type="Gene3D" id="3.40.630.10">
    <property type="entry name" value="Zn peptidases"/>
    <property type="match status" value="2"/>
</dbReference>
<dbReference type="PANTHER" id="PTHR43808">
    <property type="entry name" value="ACETYLORNITHINE DEACETYLASE"/>
    <property type="match status" value="1"/>
</dbReference>
<dbReference type="Proteomes" id="UP000075398">
    <property type="component" value="Unassembled WGS sequence"/>
</dbReference>
<dbReference type="Pfam" id="PF07687">
    <property type="entry name" value="M20_dimer"/>
    <property type="match status" value="1"/>
</dbReference>
<dbReference type="GO" id="GO:0016787">
    <property type="term" value="F:hydrolase activity"/>
    <property type="evidence" value="ECO:0007669"/>
    <property type="project" value="UniProtKB-KW"/>
</dbReference>
<dbReference type="InterPro" id="IPR050072">
    <property type="entry name" value="Peptidase_M20A"/>
</dbReference>
<accession>A0A150J3W0</accession>
<name>A0A150J3W0_9EURY</name>
<dbReference type="Gene3D" id="3.30.70.360">
    <property type="match status" value="1"/>
</dbReference>
<dbReference type="AlphaFoldDB" id="A0A150J3W0"/>
<evidence type="ECO:0000256" key="1">
    <source>
        <dbReference type="ARBA" id="ARBA00022723"/>
    </source>
</evidence>